<reference evidence="2" key="1">
    <citation type="journal article" date="2024" name="IScience">
        <title>Strigolactones Initiate the Formation of Haustorium-like Structures in Castilleja.</title>
        <authorList>
            <person name="Buerger M."/>
            <person name="Peterson D."/>
            <person name="Chory J."/>
        </authorList>
    </citation>
    <scope>NUCLEOTIDE SEQUENCE [LARGE SCALE GENOMIC DNA]</scope>
</reference>
<comment type="caution">
    <text evidence="1">The sequence shown here is derived from an EMBL/GenBank/DDBJ whole genome shotgun (WGS) entry which is preliminary data.</text>
</comment>
<name>A0ABD3D6T5_9LAMI</name>
<organism evidence="1 2">
    <name type="scientific">Castilleja foliolosa</name>
    <dbReference type="NCBI Taxonomy" id="1961234"/>
    <lineage>
        <taxon>Eukaryota</taxon>
        <taxon>Viridiplantae</taxon>
        <taxon>Streptophyta</taxon>
        <taxon>Embryophyta</taxon>
        <taxon>Tracheophyta</taxon>
        <taxon>Spermatophyta</taxon>
        <taxon>Magnoliopsida</taxon>
        <taxon>eudicotyledons</taxon>
        <taxon>Gunneridae</taxon>
        <taxon>Pentapetalae</taxon>
        <taxon>asterids</taxon>
        <taxon>lamiids</taxon>
        <taxon>Lamiales</taxon>
        <taxon>Orobanchaceae</taxon>
        <taxon>Pedicularideae</taxon>
        <taxon>Castillejinae</taxon>
        <taxon>Castilleja</taxon>
    </lineage>
</organism>
<accession>A0ABD3D6T5</accession>
<evidence type="ECO:0000313" key="2">
    <source>
        <dbReference type="Proteomes" id="UP001632038"/>
    </source>
</evidence>
<gene>
    <name evidence="1" type="ORF">CASFOL_019000</name>
</gene>
<proteinExistence type="predicted"/>
<dbReference type="Proteomes" id="UP001632038">
    <property type="component" value="Unassembled WGS sequence"/>
</dbReference>
<protein>
    <submittedName>
        <fullName evidence="1">Uncharacterized protein</fullName>
    </submittedName>
</protein>
<evidence type="ECO:0000313" key="1">
    <source>
        <dbReference type="EMBL" id="KAL3636701.1"/>
    </source>
</evidence>
<dbReference type="AlphaFoldDB" id="A0ABD3D6T5"/>
<sequence length="50" mass="5382">MTLVLAGNWKSKPGDRRMNIATATTTGPQSGPIFAPACLCDWEINALVYT</sequence>
<dbReference type="EMBL" id="JAVIJP010000026">
    <property type="protein sequence ID" value="KAL3636701.1"/>
    <property type="molecule type" value="Genomic_DNA"/>
</dbReference>
<keyword evidence="2" id="KW-1185">Reference proteome</keyword>